<keyword evidence="2" id="KW-1185">Reference proteome</keyword>
<dbReference type="RefSeq" id="WP_226731033.1">
    <property type="nucleotide sequence ID" value="NZ_JAJAUY010000245.1"/>
</dbReference>
<reference evidence="1 2" key="1">
    <citation type="submission" date="2021-10" db="EMBL/GenBank/DDBJ databases">
        <title>Streptomyces sp. strain SMC 277, a novel streptomycete isolated from soil.</title>
        <authorList>
            <person name="Chanama M."/>
        </authorList>
    </citation>
    <scope>NUCLEOTIDE SEQUENCE [LARGE SCALE GENOMIC DNA]</scope>
    <source>
        <strain evidence="1 2">SMC 277</strain>
    </source>
</reference>
<accession>A0ABS8BFW5</accession>
<evidence type="ECO:0000313" key="2">
    <source>
        <dbReference type="Proteomes" id="UP001199054"/>
    </source>
</evidence>
<gene>
    <name evidence="1" type="ORF">LG632_29735</name>
</gene>
<name>A0ABS8BFW5_9ACTN</name>
<dbReference type="EMBL" id="JAJAUY010000245">
    <property type="protein sequence ID" value="MCB5183523.1"/>
    <property type="molecule type" value="Genomic_DNA"/>
</dbReference>
<evidence type="ECO:0000313" key="1">
    <source>
        <dbReference type="EMBL" id="MCB5183523.1"/>
    </source>
</evidence>
<sequence>MDPEIAALATGAGTTLVGLMVTDAWHSAREGVVALWRRAVPERADGVSDTLAAAQEELVAAHDAGDEQTVAELTADWQGRFRRLLTAHPELAAELRAVLGLPAAAAEPHVTLTQHATASGNARIYQAGRDLRLGGE</sequence>
<comment type="caution">
    <text evidence="1">The sequence shown here is derived from an EMBL/GenBank/DDBJ whole genome shotgun (WGS) entry which is preliminary data.</text>
</comment>
<protein>
    <submittedName>
        <fullName evidence="1">Uncharacterized protein</fullName>
    </submittedName>
</protein>
<proteinExistence type="predicted"/>
<dbReference type="Proteomes" id="UP001199054">
    <property type="component" value="Unassembled WGS sequence"/>
</dbReference>
<organism evidence="1 2">
    <name type="scientific">Streptomyces antimicrobicus</name>
    <dbReference type="NCBI Taxonomy" id="2883108"/>
    <lineage>
        <taxon>Bacteria</taxon>
        <taxon>Bacillati</taxon>
        <taxon>Actinomycetota</taxon>
        <taxon>Actinomycetes</taxon>
        <taxon>Kitasatosporales</taxon>
        <taxon>Streptomycetaceae</taxon>
        <taxon>Streptomyces</taxon>
    </lineage>
</organism>